<name>A0A672PC22_SINGR</name>
<organism evidence="2 3">
    <name type="scientific">Sinocyclocheilus grahami</name>
    <name type="common">Dianchi golden-line fish</name>
    <name type="synonym">Barbus grahami</name>
    <dbReference type="NCBI Taxonomy" id="75366"/>
    <lineage>
        <taxon>Eukaryota</taxon>
        <taxon>Metazoa</taxon>
        <taxon>Chordata</taxon>
        <taxon>Craniata</taxon>
        <taxon>Vertebrata</taxon>
        <taxon>Euteleostomi</taxon>
        <taxon>Actinopterygii</taxon>
        <taxon>Neopterygii</taxon>
        <taxon>Teleostei</taxon>
        <taxon>Ostariophysi</taxon>
        <taxon>Cypriniformes</taxon>
        <taxon>Cyprinidae</taxon>
        <taxon>Cyprininae</taxon>
        <taxon>Sinocyclocheilus</taxon>
    </lineage>
</organism>
<dbReference type="AlphaFoldDB" id="A0A672PC22"/>
<keyword evidence="1" id="KW-1133">Transmembrane helix</keyword>
<accession>A0A672PC22</accession>
<feature type="transmembrane region" description="Helical" evidence="1">
    <location>
        <begin position="31"/>
        <end position="51"/>
    </location>
</feature>
<keyword evidence="3" id="KW-1185">Reference proteome</keyword>
<evidence type="ECO:0000256" key="1">
    <source>
        <dbReference type="SAM" id="Phobius"/>
    </source>
</evidence>
<proteinExistence type="predicted"/>
<dbReference type="Proteomes" id="UP000472262">
    <property type="component" value="Unassembled WGS sequence"/>
</dbReference>
<reference evidence="2" key="2">
    <citation type="submission" date="2025-09" db="UniProtKB">
        <authorList>
            <consortium name="Ensembl"/>
        </authorList>
    </citation>
    <scope>IDENTIFICATION</scope>
</reference>
<dbReference type="Ensembl" id="ENSSGRT00000065233.1">
    <property type="protein sequence ID" value="ENSSGRP00000061136.1"/>
    <property type="gene ID" value="ENSSGRG00000031729.1"/>
</dbReference>
<keyword evidence="1" id="KW-0472">Membrane</keyword>
<sequence length="92" mass="10613">MILFIELPLRSVLPPLKIQHGVFSSAACETLTKTAVVMILLIMIVVIRFMAHQKGTYYTHEETLAFKSDPEVQEVTEDLEDPEEEYFISTYY</sequence>
<keyword evidence="1" id="KW-0812">Transmembrane</keyword>
<dbReference type="InParanoid" id="A0A672PC22"/>
<protein>
    <submittedName>
        <fullName evidence="2">Si:ch211-227m13.1</fullName>
    </submittedName>
</protein>
<evidence type="ECO:0000313" key="2">
    <source>
        <dbReference type="Ensembl" id="ENSSGRP00000061136.1"/>
    </source>
</evidence>
<evidence type="ECO:0000313" key="3">
    <source>
        <dbReference type="Proteomes" id="UP000472262"/>
    </source>
</evidence>
<reference evidence="2" key="1">
    <citation type="submission" date="2025-08" db="UniProtKB">
        <authorList>
            <consortium name="Ensembl"/>
        </authorList>
    </citation>
    <scope>IDENTIFICATION</scope>
</reference>